<dbReference type="Proteomes" id="UP000027986">
    <property type="component" value="Chromosome"/>
</dbReference>
<accession>A0A075JCN9</accession>
<dbReference type="GO" id="GO:0005525">
    <property type="term" value="F:GTP binding"/>
    <property type="evidence" value="ECO:0007669"/>
    <property type="project" value="UniProtKB-KW"/>
</dbReference>
<evidence type="ECO:0000313" key="6">
    <source>
        <dbReference type="EMBL" id="AIF40046.1"/>
    </source>
</evidence>
<dbReference type="Pfam" id="PF25461">
    <property type="entry name" value="Beta-barrel_SelB"/>
    <property type="match status" value="1"/>
</dbReference>
<keyword evidence="7" id="KW-1185">Reference proteome</keyword>
<keyword evidence="3" id="KW-0648">Protein biosynthesis</keyword>
<dbReference type="Gene3D" id="3.40.50.300">
    <property type="entry name" value="P-loop containing nucleotide triphosphate hydrolases"/>
    <property type="match status" value="1"/>
</dbReference>
<feature type="domain" description="Tr-type G" evidence="5">
    <location>
        <begin position="1"/>
        <end position="172"/>
    </location>
</feature>
<dbReference type="InterPro" id="IPR036388">
    <property type="entry name" value="WH-like_DNA-bd_sf"/>
</dbReference>
<evidence type="ECO:0000256" key="4">
    <source>
        <dbReference type="ARBA" id="ARBA00023134"/>
    </source>
</evidence>
<dbReference type="Gene3D" id="1.10.10.10">
    <property type="entry name" value="Winged helix-like DNA-binding domain superfamily/Winged helix DNA-binding domain"/>
    <property type="match status" value="1"/>
</dbReference>
<evidence type="ECO:0000259" key="5">
    <source>
        <dbReference type="PROSITE" id="PS51722"/>
    </source>
</evidence>
<dbReference type="eggNOG" id="COG3276">
    <property type="taxonomic scope" value="Bacteria"/>
</dbReference>
<dbReference type="HOGENOM" id="CLU_023030_1_1_11"/>
<dbReference type="GO" id="GO:0003746">
    <property type="term" value="F:translation elongation factor activity"/>
    <property type="evidence" value="ECO:0007669"/>
    <property type="project" value="InterPro"/>
</dbReference>
<name>A0A075JCN9_9MICO</name>
<dbReference type="PANTHER" id="PTHR43721:SF22">
    <property type="entry name" value="ELONGATION FACTOR TU, MITOCHONDRIAL"/>
    <property type="match status" value="1"/>
</dbReference>
<evidence type="ECO:0000313" key="7">
    <source>
        <dbReference type="Proteomes" id="UP000027986"/>
    </source>
</evidence>
<dbReference type="InterPro" id="IPR009000">
    <property type="entry name" value="Transl_B-barrel_sf"/>
</dbReference>
<keyword evidence="4" id="KW-0547">Nucleotide-binding</keyword>
<dbReference type="NCBIfam" id="TIGR00475">
    <property type="entry name" value="selB"/>
    <property type="match status" value="1"/>
</dbReference>
<keyword evidence="4" id="KW-0342">GTP-binding</keyword>
<dbReference type="GO" id="GO:0003924">
    <property type="term" value="F:GTPase activity"/>
    <property type="evidence" value="ECO:0007669"/>
    <property type="project" value="InterPro"/>
</dbReference>
<dbReference type="SUPFAM" id="SSF46785">
    <property type="entry name" value="Winged helix' DNA-binding domain"/>
    <property type="match status" value="1"/>
</dbReference>
<dbReference type="InterPro" id="IPR057335">
    <property type="entry name" value="Beta-barrel_SelB"/>
</dbReference>
<dbReference type="Gene3D" id="2.40.30.10">
    <property type="entry name" value="Translation factors"/>
    <property type="match status" value="1"/>
</dbReference>
<dbReference type="GeneID" id="41840128"/>
<dbReference type="AlphaFoldDB" id="A0A075JCN9"/>
<sequence>MRVVATAGHVDHGKSTLVRALTGTDPDRLEEEKKRGLTIDLGFAGLDLPSGEKLAFVDVPGHRRFIGNMLAGLGPAPAVMLVVAADQGWQAQSREHLDAIDALGLRHGLLVITRCGLATPERVAEVRETALGHIAATSLEVVDVVETDAVSGRGIDELRCALDDLVAQMPPVDTVSPVRLWVDRSFSVKGTGTVVTGTLAAGTLRLGDELEVGDERAAVRSLQVLGQRHDEVSPVSRVAVALRGLHTDDVPRGTPLLTPGSASWVNVLDVRSESGHEWQDASAEVSVHIGTASVEARVRPFDERHARLTLSDPLPLRLGDRIIVRDASAGRIHCGATVLDLDPAALTRRGAGRERARVLAGHAVAQLEPLVAERGWVRDEWVTAVGARRPEVLREGLPLPGEGLGRVEGLVVHEKQATAWRAAIIEAVTADAADPLSPGLPSGAIETRLGVPRRLLPALVESCGVANPDAGLVIRDGRVVGSRHGSSFGADEAALEQLRERLRANPFDAPEADDLVALGLGNRQLAAAAQRGAILRLKAEPADIVLLPDTPARAMRELARLPQPFTTSEARQALGTTRRVVIPLLEHLDARGWTRRDGNARVVVR</sequence>
<dbReference type="EMBL" id="CP008889">
    <property type="protein sequence ID" value="AIF40046.1"/>
    <property type="molecule type" value="Genomic_DNA"/>
</dbReference>
<dbReference type="GO" id="GO:0005737">
    <property type="term" value="C:cytoplasm"/>
    <property type="evidence" value="ECO:0007669"/>
    <property type="project" value="UniProtKB-SubCell"/>
</dbReference>
<dbReference type="RefSeq" id="WP_038570230.1">
    <property type="nucleotide sequence ID" value="NZ_CP008889.1"/>
</dbReference>
<dbReference type="OrthoDB" id="9803139at2"/>
<dbReference type="PROSITE" id="PS51722">
    <property type="entry name" value="G_TR_2"/>
    <property type="match status" value="1"/>
</dbReference>
<dbReference type="Pfam" id="PF00009">
    <property type="entry name" value="GTP_EFTU"/>
    <property type="match status" value="1"/>
</dbReference>
<evidence type="ECO:0000256" key="3">
    <source>
        <dbReference type="ARBA" id="ARBA00022917"/>
    </source>
</evidence>
<dbReference type="InterPro" id="IPR015191">
    <property type="entry name" value="SelB_WHD4"/>
</dbReference>
<dbReference type="GO" id="GO:0001514">
    <property type="term" value="P:selenocysteine incorporation"/>
    <property type="evidence" value="ECO:0007669"/>
    <property type="project" value="InterPro"/>
</dbReference>
<dbReference type="InterPro" id="IPR004535">
    <property type="entry name" value="Transl_elong_SelB"/>
</dbReference>
<dbReference type="SUPFAM" id="SSF52540">
    <property type="entry name" value="P-loop containing nucleoside triphosphate hydrolases"/>
    <property type="match status" value="1"/>
</dbReference>
<gene>
    <name evidence="6" type="ORF">HX89_02675</name>
</gene>
<organism evidence="6 7">
    <name type="scientific">Dermacoccus nishinomiyaensis</name>
    <dbReference type="NCBI Taxonomy" id="1274"/>
    <lineage>
        <taxon>Bacteria</taxon>
        <taxon>Bacillati</taxon>
        <taxon>Actinomycetota</taxon>
        <taxon>Actinomycetes</taxon>
        <taxon>Micrococcales</taxon>
        <taxon>Dermacoccaceae</taxon>
        <taxon>Dermacoccus</taxon>
    </lineage>
</organism>
<dbReference type="PANTHER" id="PTHR43721">
    <property type="entry name" value="ELONGATION FACTOR TU-RELATED"/>
    <property type="match status" value="1"/>
</dbReference>
<proteinExistence type="predicted"/>
<dbReference type="Pfam" id="PF09107">
    <property type="entry name" value="WHD_3rd_SelB"/>
    <property type="match status" value="1"/>
</dbReference>
<protein>
    <recommendedName>
        <fullName evidence="5">Tr-type G domain-containing protein</fullName>
    </recommendedName>
</protein>
<dbReference type="KEGG" id="dni:HX89_02675"/>
<dbReference type="InterPro" id="IPR050055">
    <property type="entry name" value="EF-Tu_GTPase"/>
</dbReference>
<dbReference type="CDD" id="cd04171">
    <property type="entry name" value="SelB"/>
    <property type="match status" value="1"/>
</dbReference>
<dbReference type="InterPro" id="IPR036390">
    <property type="entry name" value="WH_DNA-bd_sf"/>
</dbReference>
<comment type="subcellular location">
    <subcellularLocation>
        <location evidence="1">Cytoplasm</location>
    </subcellularLocation>
</comment>
<evidence type="ECO:0000256" key="2">
    <source>
        <dbReference type="ARBA" id="ARBA00022490"/>
    </source>
</evidence>
<reference evidence="6 7" key="1">
    <citation type="submission" date="2014-07" db="EMBL/GenBank/DDBJ databases">
        <title>Genome Sequencing of Dermacoccus nishinomiyaensis.</title>
        <authorList>
            <person name="Hong K.W."/>
            <person name="Chan K.G."/>
        </authorList>
    </citation>
    <scope>NUCLEOTIDE SEQUENCE [LARGE SCALE GENOMIC DNA]</scope>
    <source>
        <strain evidence="6 7">M25</strain>
    </source>
</reference>
<dbReference type="GO" id="GO:0003723">
    <property type="term" value="F:RNA binding"/>
    <property type="evidence" value="ECO:0007669"/>
    <property type="project" value="InterPro"/>
</dbReference>
<dbReference type="InterPro" id="IPR000795">
    <property type="entry name" value="T_Tr_GTP-bd_dom"/>
</dbReference>
<dbReference type="SUPFAM" id="SSF50447">
    <property type="entry name" value="Translation proteins"/>
    <property type="match status" value="1"/>
</dbReference>
<keyword evidence="2" id="KW-0963">Cytoplasm</keyword>
<dbReference type="InterPro" id="IPR027417">
    <property type="entry name" value="P-loop_NTPase"/>
</dbReference>
<evidence type="ECO:0000256" key="1">
    <source>
        <dbReference type="ARBA" id="ARBA00004496"/>
    </source>
</evidence>